<protein>
    <submittedName>
        <fullName evidence="4">Putative membrane protein</fullName>
    </submittedName>
</protein>
<feature type="transmembrane region" description="Helical" evidence="1">
    <location>
        <begin position="92"/>
        <end position="111"/>
    </location>
</feature>
<feature type="transmembrane region" description="Helical" evidence="1">
    <location>
        <begin position="168"/>
        <end position="191"/>
    </location>
</feature>
<dbReference type="InterPro" id="IPR027787">
    <property type="entry name" value="Alpha/beta-hydrolase_catalytic"/>
</dbReference>
<proteinExistence type="predicted"/>
<comment type="caution">
    <text evidence="4">The sequence shown here is derived from an EMBL/GenBank/DDBJ whole genome shotgun (WGS) entry which is preliminary data.</text>
</comment>
<gene>
    <name evidence="4" type="ORF">FB560_4125</name>
</gene>
<dbReference type="InterPro" id="IPR027788">
    <property type="entry name" value="Alpha/beta-hydrolase_N_dom"/>
</dbReference>
<keyword evidence="1" id="KW-0812">Transmembrane</keyword>
<feature type="transmembrane region" description="Helical" evidence="1">
    <location>
        <begin position="131"/>
        <end position="148"/>
    </location>
</feature>
<accession>A0A543BCP8</accession>
<dbReference type="OrthoDB" id="4397445at2"/>
<evidence type="ECO:0000313" key="5">
    <source>
        <dbReference type="Proteomes" id="UP000317209"/>
    </source>
</evidence>
<sequence>MTIENPPAIDPMIDRPNPPRRWWHLDPGGALGGLGFAVLSVTPSLLPRTAFFQGVVTAVAFAVGYLLGVAVWRVLRGLIRRRPGPALHRVLWIMYATIWLAAAAALSVLALSWQNEVRALVEMPPLGGADLTAFLAGFVPVVVLLLAIGKSNRRVFLALRRRSGTPLAILGTSTVIVASTAGIVLVMMIAVDTIYAGLNAEPESRVTEPNSTYRSAGPESAIDWEDLGRHGAAFVGGGPTADEISALIDAPATEPIRVYAGLASADTVEERAQLVVAELERTGAFDRDVLVVATTTGSGWLEAQTVDSIEYLHAGDTAIAALQYAYTPSWVSFLFDPDAPVEAARVLFDAVEERWLRLPTDDRPQLISYGLSLGAHGSQAVFDDLDAVRARTDGAMFVGSPAGSTLWRSLQDARDPGSPVWRPVLDKGREVRWMSRDGDQRLLDGPWEQPRVLYLQHATDPVTWLSPELLWRAPEWLEPDQRGEDVSPSMRWIPVVTAVQVGIDMLGGEAVPARHGHNFGDVVTSGWREVTGDAGLGETAIDAIRTEIESYAPIQPFQE</sequence>
<feature type="transmembrane region" description="Helical" evidence="1">
    <location>
        <begin position="50"/>
        <end position="72"/>
    </location>
</feature>
<keyword evidence="1" id="KW-1133">Transmembrane helix</keyword>
<evidence type="ECO:0000313" key="4">
    <source>
        <dbReference type="EMBL" id="TQL82629.1"/>
    </source>
</evidence>
<dbReference type="AlphaFoldDB" id="A0A543BCP8"/>
<evidence type="ECO:0000259" key="3">
    <source>
        <dbReference type="Pfam" id="PF15420"/>
    </source>
</evidence>
<feature type="domain" description="Alpha/beta-hydrolase catalytic" evidence="2">
    <location>
        <begin position="256"/>
        <end position="540"/>
    </location>
</feature>
<dbReference type="Pfam" id="PF15420">
    <property type="entry name" value="Abhydrolase_9_N"/>
    <property type="match status" value="1"/>
</dbReference>
<reference evidence="4 5" key="1">
    <citation type="submission" date="2019-06" db="EMBL/GenBank/DDBJ databases">
        <title>Sequencing the genomes of 1000 actinobacteria strains.</title>
        <authorList>
            <person name="Klenk H.-P."/>
        </authorList>
    </citation>
    <scope>NUCLEOTIDE SEQUENCE [LARGE SCALE GENOMIC DNA]</scope>
    <source>
        <strain evidence="4 5">DSM 20169</strain>
    </source>
</reference>
<name>A0A543BCP8_9MICO</name>
<dbReference type="EMBL" id="VFOX01000002">
    <property type="protein sequence ID" value="TQL82629.1"/>
    <property type="molecule type" value="Genomic_DNA"/>
</dbReference>
<organism evidence="4 5">
    <name type="scientific">Microbacterium saperdae</name>
    <dbReference type="NCBI Taxonomy" id="69368"/>
    <lineage>
        <taxon>Bacteria</taxon>
        <taxon>Bacillati</taxon>
        <taxon>Actinomycetota</taxon>
        <taxon>Actinomycetes</taxon>
        <taxon>Micrococcales</taxon>
        <taxon>Microbacteriaceae</taxon>
        <taxon>Microbacterium</taxon>
    </lineage>
</organism>
<evidence type="ECO:0000256" key="1">
    <source>
        <dbReference type="SAM" id="Phobius"/>
    </source>
</evidence>
<keyword evidence="5" id="KW-1185">Reference proteome</keyword>
<dbReference type="RefSeq" id="WP_141874532.1">
    <property type="nucleotide sequence ID" value="NZ_VFOX01000002.1"/>
</dbReference>
<feature type="domain" description="Alpha/beta-hydrolase N-terminal" evidence="3">
    <location>
        <begin position="42"/>
        <end position="239"/>
    </location>
</feature>
<evidence type="ECO:0000259" key="2">
    <source>
        <dbReference type="Pfam" id="PF10081"/>
    </source>
</evidence>
<keyword evidence="1" id="KW-0472">Membrane</keyword>
<dbReference type="Pfam" id="PF10081">
    <property type="entry name" value="Abhydrolase_9"/>
    <property type="match status" value="1"/>
</dbReference>
<dbReference type="Proteomes" id="UP000317209">
    <property type="component" value="Unassembled WGS sequence"/>
</dbReference>